<evidence type="ECO:0000256" key="8">
    <source>
        <dbReference type="ARBA" id="ARBA00023136"/>
    </source>
</evidence>
<comment type="function">
    <text evidence="10">Protein O-mannosyltransferase that catalyzes the transfer of a single mannose residue from a polyprenol phospho-mannosyl lipidic donor to the hydroxyl group of selected serine and threonine residues in acceptor proteins.</text>
</comment>
<dbReference type="Pfam" id="PF02366">
    <property type="entry name" value="PMT"/>
    <property type="match status" value="1"/>
</dbReference>
<dbReference type="InterPro" id="IPR003342">
    <property type="entry name" value="ArnT-like_N"/>
</dbReference>
<gene>
    <name evidence="13" type="ORF">COU07_03655</name>
</gene>
<protein>
    <recommendedName>
        <fullName evidence="9 10">Polyprenol-phosphate-mannose--protein mannosyltransferase</fullName>
        <ecNumber evidence="10">2.4.1.-</ecNumber>
    </recommendedName>
</protein>
<evidence type="ECO:0000259" key="11">
    <source>
        <dbReference type="Pfam" id="PF02366"/>
    </source>
</evidence>
<dbReference type="GO" id="GO:0012505">
    <property type="term" value="C:endomembrane system"/>
    <property type="evidence" value="ECO:0007669"/>
    <property type="project" value="UniProtKB-SubCell"/>
</dbReference>
<evidence type="ECO:0000256" key="4">
    <source>
        <dbReference type="ARBA" id="ARBA00022676"/>
    </source>
</evidence>
<feature type="transmembrane region" description="Helical" evidence="10">
    <location>
        <begin position="145"/>
        <end position="166"/>
    </location>
</feature>
<feature type="transmembrane region" description="Helical" evidence="10">
    <location>
        <begin position="95"/>
        <end position="116"/>
    </location>
</feature>
<dbReference type="InterPro" id="IPR032421">
    <property type="entry name" value="PMT_4TMC"/>
</dbReference>
<feature type="transmembrane region" description="Helical" evidence="10">
    <location>
        <begin position="437"/>
        <end position="459"/>
    </location>
</feature>
<feature type="domain" description="Protein O-mannosyl-transferase C-terminal four TM" evidence="12">
    <location>
        <begin position="276"/>
        <end position="470"/>
    </location>
</feature>
<feature type="transmembrane region" description="Helical" evidence="10">
    <location>
        <begin position="219"/>
        <end position="244"/>
    </location>
</feature>
<evidence type="ECO:0000259" key="12">
    <source>
        <dbReference type="Pfam" id="PF16192"/>
    </source>
</evidence>
<evidence type="ECO:0000256" key="1">
    <source>
        <dbReference type="ARBA" id="ARBA00004127"/>
    </source>
</evidence>
<evidence type="ECO:0000256" key="6">
    <source>
        <dbReference type="ARBA" id="ARBA00022692"/>
    </source>
</evidence>
<name>A0A2H0URB6_9BACT</name>
<dbReference type="EC" id="2.4.1.-" evidence="10"/>
<dbReference type="Pfam" id="PF16192">
    <property type="entry name" value="PMT_4TMC"/>
    <property type="match status" value="1"/>
</dbReference>
<evidence type="ECO:0000256" key="2">
    <source>
        <dbReference type="ARBA" id="ARBA00004922"/>
    </source>
</evidence>
<evidence type="ECO:0000256" key="10">
    <source>
        <dbReference type="RuleBase" id="RU367007"/>
    </source>
</evidence>
<keyword evidence="7 10" id="KW-1133">Transmembrane helix</keyword>
<dbReference type="PANTHER" id="PTHR10050">
    <property type="entry name" value="DOLICHYL-PHOSPHATE-MANNOSE--PROTEIN MANNOSYLTRANSFERASE"/>
    <property type="match status" value="1"/>
</dbReference>
<comment type="subcellular location">
    <subcellularLocation>
        <location evidence="10">Cell membrane</location>
    </subcellularLocation>
    <subcellularLocation>
        <location evidence="1">Endomembrane system</location>
        <topology evidence="1">Multi-pass membrane protein</topology>
    </subcellularLocation>
</comment>
<feature type="transmembrane region" description="Helical" evidence="10">
    <location>
        <begin position="7"/>
        <end position="24"/>
    </location>
</feature>
<keyword evidence="6 10" id="KW-0812">Transmembrane</keyword>
<keyword evidence="8 10" id="KW-0472">Membrane</keyword>
<keyword evidence="4 10" id="KW-0328">Glycosyltransferase</keyword>
<feature type="domain" description="ArnT-like N-terminal" evidence="11">
    <location>
        <begin position="12"/>
        <end position="244"/>
    </location>
</feature>
<feature type="transmembrane region" description="Helical" evidence="10">
    <location>
        <begin position="335"/>
        <end position="354"/>
    </location>
</feature>
<keyword evidence="10" id="KW-1003">Cell membrane</keyword>
<comment type="caution">
    <text evidence="13">The sequence shown here is derived from an EMBL/GenBank/DDBJ whole genome shotgun (WGS) entry which is preliminary data.</text>
</comment>
<feature type="transmembrane region" description="Helical" evidence="10">
    <location>
        <begin position="391"/>
        <end position="409"/>
    </location>
</feature>
<dbReference type="GO" id="GO:0005886">
    <property type="term" value="C:plasma membrane"/>
    <property type="evidence" value="ECO:0007669"/>
    <property type="project" value="UniProtKB-SubCell"/>
</dbReference>
<feature type="transmembrane region" description="Helical" evidence="10">
    <location>
        <begin position="366"/>
        <end position="385"/>
    </location>
</feature>
<sequence>MKSYKKHIAFISLVVLSFATRFIFLSTPPEVVFDEIYFGKFAAAYVIHEYYFDIHPPLAKMMIAGFASMMGIDRLDEIEGVFKEIGSGFDPKTFFALRFLPAFMGALIPIGAYLLLREIKASKRAAFLGSSLLLFDTAILGQSRFILTDSFFICFGVFAIFCYFRSRNNEKHKYIWLASSAALAGAAASVKYTAIAFLALILFMALIDSIKNFSFKKTILKFVILLIIPFIVYSGSIAIHFSLLKKSGPGDAYMSQEFQKTLEGNKVGEDIEPLGFWGKFSELTKAMYNYSAGITATHPYSSKWSEWPFGRRTAWYWTKTEGDNVANVYLIANPIIWWTASASVALAILMLLAALKIKWARKRVTLPLLFFTVGFIGNYLPFIGISRVAFLYHYLPPLLFASLITALLYDSFFEDKNIKETNHSFAGKLGFKSKKIAISYMTYVCLIAGLFFFLSPLVYGVSISKKTLKHYDPILKILD</sequence>
<dbReference type="GO" id="GO:0004169">
    <property type="term" value="F:dolichyl-phosphate-mannose-protein mannosyltransferase activity"/>
    <property type="evidence" value="ECO:0007669"/>
    <property type="project" value="UniProtKB-UniRule"/>
</dbReference>
<comment type="pathway">
    <text evidence="2 10">Protein modification; protein glycosylation.</text>
</comment>
<dbReference type="AlphaFoldDB" id="A0A2H0URB6"/>
<accession>A0A2H0URB6</accession>
<comment type="similarity">
    <text evidence="3 10">Belongs to the glycosyltransferase 39 family.</text>
</comment>
<keyword evidence="5 10" id="KW-0808">Transferase</keyword>
<evidence type="ECO:0000256" key="5">
    <source>
        <dbReference type="ARBA" id="ARBA00022679"/>
    </source>
</evidence>
<feature type="transmembrane region" description="Helical" evidence="10">
    <location>
        <begin position="186"/>
        <end position="207"/>
    </location>
</feature>
<dbReference type="UniPathway" id="UPA00378"/>
<evidence type="ECO:0000256" key="7">
    <source>
        <dbReference type="ARBA" id="ARBA00022989"/>
    </source>
</evidence>
<reference evidence="14" key="1">
    <citation type="submission" date="2017-09" db="EMBL/GenBank/DDBJ databases">
        <title>Depth-based differentiation of microbial function through sediment-hosted aquifers and enrichment of novel symbionts in the deep terrestrial subsurface.</title>
        <authorList>
            <person name="Probst A.J."/>
            <person name="Ladd B."/>
            <person name="Jarett J.K."/>
            <person name="Geller-Mcgrath D.E."/>
            <person name="Sieber C.M.K."/>
            <person name="Emerson J.B."/>
            <person name="Anantharaman K."/>
            <person name="Thomas B.C."/>
            <person name="Malmstrom R."/>
            <person name="Stieglmeier M."/>
            <person name="Klingl A."/>
            <person name="Woyke T."/>
            <person name="Ryan C.M."/>
            <person name="Banfield J.F."/>
        </authorList>
    </citation>
    <scope>NUCLEOTIDE SEQUENCE [LARGE SCALE GENOMIC DNA]</scope>
</reference>
<dbReference type="PANTHER" id="PTHR10050:SF46">
    <property type="entry name" value="PROTEIN O-MANNOSYL-TRANSFERASE 2"/>
    <property type="match status" value="1"/>
</dbReference>
<dbReference type="EMBL" id="PFAZ01000009">
    <property type="protein sequence ID" value="PIR88958.1"/>
    <property type="molecule type" value="Genomic_DNA"/>
</dbReference>
<evidence type="ECO:0000256" key="9">
    <source>
        <dbReference type="ARBA" id="ARBA00093617"/>
    </source>
</evidence>
<organism evidence="13 14">
    <name type="scientific">Candidatus Harrisonbacteria bacterium CG10_big_fil_rev_8_21_14_0_10_40_38</name>
    <dbReference type="NCBI Taxonomy" id="1974583"/>
    <lineage>
        <taxon>Bacteria</taxon>
        <taxon>Candidatus Harrisoniibacteriota</taxon>
    </lineage>
</organism>
<evidence type="ECO:0000313" key="14">
    <source>
        <dbReference type="Proteomes" id="UP000231157"/>
    </source>
</evidence>
<dbReference type="Proteomes" id="UP000231157">
    <property type="component" value="Unassembled WGS sequence"/>
</dbReference>
<evidence type="ECO:0000256" key="3">
    <source>
        <dbReference type="ARBA" id="ARBA00007222"/>
    </source>
</evidence>
<evidence type="ECO:0000313" key="13">
    <source>
        <dbReference type="EMBL" id="PIR88958.1"/>
    </source>
</evidence>
<proteinExistence type="inferred from homology"/>
<dbReference type="InterPro" id="IPR027005">
    <property type="entry name" value="PMT-like"/>
</dbReference>